<dbReference type="SMART" id="SM00164">
    <property type="entry name" value="TBC"/>
    <property type="match status" value="1"/>
</dbReference>
<evidence type="ECO:0000256" key="1">
    <source>
        <dbReference type="SAM" id="Coils"/>
    </source>
</evidence>
<reference evidence="3 4" key="1">
    <citation type="journal article" date="2006" name="Nature">
        <title>Global trends of whole-genome duplications revealed by the ciliate Paramecium tetraurelia.</title>
        <authorList>
            <consortium name="Genoscope"/>
            <person name="Aury J.-M."/>
            <person name="Jaillon O."/>
            <person name="Duret L."/>
            <person name="Noel B."/>
            <person name="Jubin C."/>
            <person name="Porcel B.M."/>
            <person name="Segurens B."/>
            <person name="Daubin V."/>
            <person name="Anthouard V."/>
            <person name="Aiach N."/>
            <person name="Arnaiz O."/>
            <person name="Billaut A."/>
            <person name="Beisson J."/>
            <person name="Blanc I."/>
            <person name="Bouhouche K."/>
            <person name="Camara F."/>
            <person name="Duharcourt S."/>
            <person name="Guigo R."/>
            <person name="Gogendeau D."/>
            <person name="Katinka M."/>
            <person name="Keller A.-M."/>
            <person name="Kissmehl R."/>
            <person name="Klotz C."/>
            <person name="Koll F."/>
            <person name="Le Moue A."/>
            <person name="Lepere C."/>
            <person name="Malinsky S."/>
            <person name="Nowacki M."/>
            <person name="Nowak J.K."/>
            <person name="Plattner H."/>
            <person name="Poulain J."/>
            <person name="Ruiz F."/>
            <person name="Serrano V."/>
            <person name="Zagulski M."/>
            <person name="Dessen P."/>
            <person name="Betermier M."/>
            <person name="Weissenbach J."/>
            <person name="Scarpelli C."/>
            <person name="Schachter V."/>
            <person name="Sperling L."/>
            <person name="Meyer E."/>
            <person name="Cohen J."/>
            <person name="Wincker P."/>
        </authorList>
    </citation>
    <scope>NUCLEOTIDE SEQUENCE [LARGE SCALE GENOMIC DNA]</scope>
    <source>
        <strain evidence="3 4">Stock d4-2</strain>
    </source>
</reference>
<feature type="domain" description="Rab-GAP TBC" evidence="2">
    <location>
        <begin position="236"/>
        <end position="428"/>
    </location>
</feature>
<organism evidence="3 4">
    <name type="scientific">Paramecium tetraurelia</name>
    <dbReference type="NCBI Taxonomy" id="5888"/>
    <lineage>
        <taxon>Eukaryota</taxon>
        <taxon>Sar</taxon>
        <taxon>Alveolata</taxon>
        <taxon>Ciliophora</taxon>
        <taxon>Intramacronucleata</taxon>
        <taxon>Oligohymenophorea</taxon>
        <taxon>Peniculida</taxon>
        <taxon>Parameciidae</taxon>
        <taxon>Paramecium</taxon>
    </lineage>
</organism>
<dbReference type="SUPFAM" id="SSF47923">
    <property type="entry name" value="Ypt/Rab-GAP domain of gyp1p"/>
    <property type="match status" value="2"/>
</dbReference>
<accession>A0EBU5</accession>
<dbReference type="OMA" id="TIFHIYR"/>
<dbReference type="Gene3D" id="1.10.8.270">
    <property type="entry name" value="putative rabgap domain of human tbc1 domain family member 14 like domains"/>
    <property type="match status" value="1"/>
</dbReference>
<dbReference type="AlphaFoldDB" id="A0EBU5"/>
<dbReference type="PANTHER" id="PTHR47219">
    <property type="entry name" value="RAB GTPASE-ACTIVATING PROTEIN 1-LIKE"/>
    <property type="match status" value="1"/>
</dbReference>
<dbReference type="RefSeq" id="XP_001460159.1">
    <property type="nucleotide sequence ID" value="XM_001460122.1"/>
</dbReference>
<dbReference type="KEGG" id="ptm:GSPATT00025497001"/>
<dbReference type="Gene3D" id="1.10.472.80">
    <property type="entry name" value="Ypt/Rab-GAP domain of gyp1p, domain 3"/>
    <property type="match status" value="1"/>
</dbReference>
<feature type="coiled-coil region" evidence="1">
    <location>
        <begin position="1"/>
        <end position="56"/>
    </location>
</feature>
<sequence length="496" mass="59570">MNNEEELLNFYKDELVCLKDSIMSLQEQKQKLTEKVDQLEKQNNILKENNDNLSEMFTQYKEYTSTQIRDLELQLVNLSVERADRELLLDTLHQEIRQLKKANFEKEQIIKEQESTKHVDIVSSFQDSPDNLSQISQDEQNQRKSVEVKQEQVIYLKKQFHTPQKNNKPEIQSIIDSIPKSQYTILYEEEMKKIKDISNKQFEMKIWQDQVMVLFKEKYKNEKAINGKLRDLLRNSYPEQHRGKIWSFLIGNQLQINKQLYEKLLLSIPNHPLITNELKNLINNDLQRTFTIINDFENSDKLKDDLREILTIFHIYRPDMGYIQGMTYLAFMFLIRMPKQKALKCLANILFKSQLLRTFYQFKSHYLEAYFLLFDSFFQEKLPVLANKFNQINLPKQSFLVEWFYTVFSRAFNLITSSKVWDYFLCEGDLFLIRLTLAVLSNLEPELLKCEYEDILMLIRQKTYQIKIDELFKHLNKFKIEDKTFQIRLQKQLDDL</sequence>
<dbReference type="OrthoDB" id="435695at2759"/>
<dbReference type="GeneID" id="5045944"/>
<keyword evidence="1" id="KW-0175">Coiled coil</keyword>
<gene>
    <name evidence="3" type="ORF">GSPATT00025497001</name>
</gene>
<dbReference type="Proteomes" id="UP000000600">
    <property type="component" value="Unassembled WGS sequence"/>
</dbReference>
<evidence type="ECO:0000259" key="2">
    <source>
        <dbReference type="PROSITE" id="PS50086"/>
    </source>
</evidence>
<dbReference type="PROSITE" id="PS50086">
    <property type="entry name" value="TBC_RABGAP"/>
    <property type="match status" value="1"/>
</dbReference>
<dbReference type="InterPro" id="IPR050302">
    <property type="entry name" value="Rab_GAP_TBC_domain"/>
</dbReference>
<evidence type="ECO:0000313" key="4">
    <source>
        <dbReference type="Proteomes" id="UP000000600"/>
    </source>
</evidence>
<name>A0EBU5_PARTE</name>
<dbReference type="Pfam" id="PF00566">
    <property type="entry name" value="RabGAP-TBC"/>
    <property type="match status" value="1"/>
</dbReference>
<proteinExistence type="predicted"/>
<dbReference type="eggNOG" id="KOG2223">
    <property type="taxonomic scope" value="Eukaryota"/>
</dbReference>
<dbReference type="GO" id="GO:0005096">
    <property type="term" value="F:GTPase activator activity"/>
    <property type="evidence" value="ECO:0000318"/>
    <property type="project" value="GO_Central"/>
</dbReference>
<dbReference type="EMBL" id="CT868669">
    <property type="protein sequence ID" value="CAK92762.1"/>
    <property type="molecule type" value="Genomic_DNA"/>
</dbReference>
<dbReference type="HOGENOM" id="CLU_550404_0_0_1"/>
<dbReference type="Gene3D" id="1.10.10.750">
    <property type="entry name" value="Ypt/Rab-GAP domain of gyp1p, domain 1"/>
    <property type="match status" value="1"/>
</dbReference>
<evidence type="ECO:0000313" key="3">
    <source>
        <dbReference type="EMBL" id="CAK92762.1"/>
    </source>
</evidence>
<dbReference type="InterPro" id="IPR035969">
    <property type="entry name" value="Rab-GAP_TBC_sf"/>
</dbReference>
<dbReference type="STRING" id="5888.A0EBU5"/>
<dbReference type="InterPro" id="IPR000195">
    <property type="entry name" value="Rab-GAP-TBC_dom"/>
</dbReference>
<keyword evidence="4" id="KW-1185">Reference proteome</keyword>
<protein>
    <recommendedName>
        <fullName evidence="2">Rab-GAP TBC domain-containing protein</fullName>
    </recommendedName>
</protein>
<dbReference type="PANTHER" id="PTHR47219:SF9">
    <property type="entry name" value="GTPASE ACTIVATING PROTEIN AND CENTROSOME-ASSOCIATED, ISOFORM B"/>
    <property type="match status" value="1"/>
</dbReference>
<dbReference type="InParanoid" id="A0EBU5"/>